<dbReference type="OrthoDB" id="4951845at2759"/>
<dbReference type="SUPFAM" id="SSF47616">
    <property type="entry name" value="GST C-terminal domain-like"/>
    <property type="match status" value="1"/>
</dbReference>
<organism evidence="1 2">
    <name type="scientific">Teladorsagia circumcincta</name>
    <name type="common">Brown stomach worm</name>
    <name type="synonym">Ostertagia circumcincta</name>
    <dbReference type="NCBI Taxonomy" id="45464"/>
    <lineage>
        <taxon>Eukaryota</taxon>
        <taxon>Metazoa</taxon>
        <taxon>Ecdysozoa</taxon>
        <taxon>Nematoda</taxon>
        <taxon>Chromadorea</taxon>
        <taxon>Rhabditida</taxon>
        <taxon>Rhabditina</taxon>
        <taxon>Rhabditomorpha</taxon>
        <taxon>Strongyloidea</taxon>
        <taxon>Trichostrongylidae</taxon>
        <taxon>Teladorsagia</taxon>
    </lineage>
</organism>
<protein>
    <recommendedName>
        <fullName evidence="3">GST C-terminal domain-containing protein</fullName>
    </recommendedName>
</protein>
<proteinExistence type="predicted"/>
<dbReference type="EMBL" id="KZ419241">
    <property type="protein sequence ID" value="PIO53100.1"/>
    <property type="molecule type" value="Genomic_DNA"/>
</dbReference>
<gene>
    <name evidence="1" type="ORF">TELCIR_25581</name>
</gene>
<dbReference type="InterPro" id="IPR036282">
    <property type="entry name" value="Glutathione-S-Trfase_C_sf"/>
</dbReference>
<sequence length="66" mass="7721">LPAAAYALVTEQRFPAEKKPTMVMLHEALILAEKLLTDNFYGGREPGFADYMTYPFMERIWIWTHE</sequence>
<evidence type="ECO:0000313" key="2">
    <source>
        <dbReference type="Proteomes" id="UP000230423"/>
    </source>
</evidence>
<keyword evidence="2" id="KW-1185">Reference proteome</keyword>
<feature type="non-terminal residue" evidence="1">
    <location>
        <position position="66"/>
    </location>
</feature>
<dbReference type="AlphaFoldDB" id="A0A2G9T6T2"/>
<reference evidence="1 2" key="1">
    <citation type="submission" date="2015-09" db="EMBL/GenBank/DDBJ databases">
        <title>Draft genome of the parasitic nematode Teladorsagia circumcincta isolate WARC Sus (inbred).</title>
        <authorList>
            <person name="Mitreva M."/>
        </authorList>
    </citation>
    <scope>NUCLEOTIDE SEQUENCE [LARGE SCALE GENOMIC DNA]</scope>
    <source>
        <strain evidence="1 2">S</strain>
    </source>
</reference>
<name>A0A2G9T6T2_TELCI</name>
<accession>A0A2G9T6T2</accession>
<dbReference type="Proteomes" id="UP000230423">
    <property type="component" value="Unassembled WGS sequence"/>
</dbReference>
<dbReference type="Gene3D" id="1.20.1050.10">
    <property type="match status" value="1"/>
</dbReference>
<evidence type="ECO:0000313" key="1">
    <source>
        <dbReference type="EMBL" id="PIO53100.1"/>
    </source>
</evidence>
<feature type="non-terminal residue" evidence="1">
    <location>
        <position position="1"/>
    </location>
</feature>
<evidence type="ECO:0008006" key="3">
    <source>
        <dbReference type="Google" id="ProtNLM"/>
    </source>
</evidence>